<dbReference type="Proteomes" id="UP000278981">
    <property type="component" value="Unassembled WGS sequence"/>
</dbReference>
<reference evidence="2 3" key="1">
    <citation type="submission" date="2018-04" db="EMBL/GenBank/DDBJ databases">
        <title>Micromonosporas from Atacama Desert.</title>
        <authorList>
            <person name="Carro L."/>
            <person name="Klenk H.-P."/>
            <person name="Goodfellow M."/>
        </authorList>
    </citation>
    <scope>NUCLEOTIDE SEQUENCE [LARGE SCALE GENOMIC DNA]</scope>
    <source>
        <strain evidence="2 3">LB19</strain>
    </source>
</reference>
<evidence type="ECO:0000313" key="2">
    <source>
        <dbReference type="EMBL" id="RQX13823.1"/>
    </source>
</evidence>
<keyword evidence="1" id="KW-0677">Repeat</keyword>
<protein>
    <recommendedName>
        <fullName evidence="4">HEAT repeat domain-containing protein</fullName>
    </recommendedName>
</protein>
<comment type="caution">
    <text evidence="2">The sequence shown here is derived from an EMBL/GenBank/DDBJ whole genome shotgun (WGS) entry which is preliminary data.</text>
</comment>
<dbReference type="EMBL" id="QDGB01000317">
    <property type="protein sequence ID" value="RQX13823.1"/>
    <property type="molecule type" value="Genomic_DNA"/>
</dbReference>
<proteinExistence type="predicted"/>
<dbReference type="InterPro" id="IPR049796">
    <property type="entry name" value="CdiI_Ct-like"/>
</dbReference>
<dbReference type="InterPro" id="IPR000357">
    <property type="entry name" value="HEAT"/>
</dbReference>
<dbReference type="AlphaFoldDB" id="A0A3N9Y1Q3"/>
<dbReference type="Pfam" id="PF02985">
    <property type="entry name" value="HEAT"/>
    <property type="match status" value="1"/>
</dbReference>
<name>A0A3N9Y1Q3_9ACTN</name>
<dbReference type="OrthoDB" id="3695133at2"/>
<dbReference type="SUPFAM" id="SSF48371">
    <property type="entry name" value="ARM repeat"/>
    <property type="match status" value="1"/>
</dbReference>
<evidence type="ECO:0008006" key="4">
    <source>
        <dbReference type="Google" id="ProtNLM"/>
    </source>
</evidence>
<evidence type="ECO:0000256" key="1">
    <source>
        <dbReference type="ARBA" id="ARBA00022737"/>
    </source>
</evidence>
<accession>A0A3N9Y1Q3</accession>
<evidence type="ECO:0000313" key="3">
    <source>
        <dbReference type="Proteomes" id="UP000278981"/>
    </source>
</evidence>
<sequence>MSTRRSYYEPAPATHATATAALAAGDIDTLTDAMVGLALHDADWRWCQDFYLRVLDHPEEDVRATAAICLGHLARIHHQLDTDRVLPALRARLRDPEVGGTVEDAIADIEQFLAIPPGATQG</sequence>
<dbReference type="RefSeq" id="WP_124821730.1">
    <property type="nucleotide sequence ID" value="NZ_QDGB01000317.1"/>
</dbReference>
<gene>
    <name evidence="2" type="ORF">DDE19_25000</name>
</gene>
<organism evidence="2 3">
    <name type="scientific">Micromonospora ureilytica</name>
    <dbReference type="NCBI Taxonomy" id="709868"/>
    <lineage>
        <taxon>Bacteria</taxon>
        <taxon>Bacillati</taxon>
        <taxon>Actinomycetota</taxon>
        <taxon>Actinomycetes</taxon>
        <taxon>Micromonosporales</taxon>
        <taxon>Micromonosporaceae</taxon>
        <taxon>Micromonospora</taxon>
    </lineage>
</organism>
<dbReference type="InterPro" id="IPR011989">
    <property type="entry name" value="ARM-like"/>
</dbReference>
<dbReference type="InterPro" id="IPR016024">
    <property type="entry name" value="ARM-type_fold"/>
</dbReference>
<dbReference type="Gene3D" id="1.25.10.10">
    <property type="entry name" value="Leucine-rich Repeat Variant"/>
    <property type="match status" value="1"/>
</dbReference>
<dbReference type="CDD" id="cd20694">
    <property type="entry name" value="CdiI_Ct-like"/>
    <property type="match status" value="1"/>
</dbReference>